<dbReference type="InterPro" id="IPR011006">
    <property type="entry name" value="CheY-like_superfamily"/>
</dbReference>
<protein>
    <recommendedName>
        <fullName evidence="10">Sensory/regulatory protein RpfC</fullName>
        <ecNumber evidence="2">2.7.13.3</ecNumber>
    </recommendedName>
</protein>
<dbReference type="InterPro" id="IPR004358">
    <property type="entry name" value="Sig_transdc_His_kin-like_C"/>
</dbReference>
<dbReference type="InterPro" id="IPR036641">
    <property type="entry name" value="HPT_dom_sf"/>
</dbReference>
<dbReference type="PANTHER" id="PTHR45339">
    <property type="entry name" value="HYBRID SIGNAL TRANSDUCTION HISTIDINE KINASE J"/>
    <property type="match status" value="1"/>
</dbReference>
<dbReference type="InterPro" id="IPR003661">
    <property type="entry name" value="HisK_dim/P_dom"/>
</dbReference>
<evidence type="ECO:0000313" key="18">
    <source>
        <dbReference type="EMBL" id="SDW31005.1"/>
    </source>
</evidence>
<dbReference type="SUPFAM" id="SSF55874">
    <property type="entry name" value="ATPase domain of HSP90 chaperone/DNA topoisomerase II/histidine kinase"/>
    <property type="match status" value="1"/>
</dbReference>
<dbReference type="PANTHER" id="PTHR45339:SF5">
    <property type="entry name" value="HISTIDINE KINASE"/>
    <property type="match status" value="1"/>
</dbReference>
<dbReference type="Gene3D" id="1.10.287.130">
    <property type="match status" value="1"/>
</dbReference>
<evidence type="ECO:0000256" key="2">
    <source>
        <dbReference type="ARBA" id="ARBA00012438"/>
    </source>
</evidence>
<dbReference type="Gene3D" id="3.40.50.2300">
    <property type="match status" value="1"/>
</dbReference>
<dbReference type="PROSITE" id="PS50109">
    <property type="entry name" value="HIS_KIN"/>
    <property type="match status" value="1"/>
</dbReference>
<evidence type="ECO:0000256" key="7">
    <source>
        <dbReference type="ARBA" id="ARBA00022840"/>
    </source>
</evidence>
<evidence type="ECO:0000256" key="3">
    <source>
        <dbReference type="ARBA" id="ARBA00022553"/>
    </source>
</evidence>
<dbReference type="Pfam" id="PF01627">
    <property type="entry name" value="Hpt"/>
    <property type="match status" value="1"/>
</dbReference>
<dbReference type="Pfam" id="PF00072">
    <property type="entry name" value="Response_reg"/>
    <property type="match status" value="1"/>
</dbReference>
<dbReference type="SMART" id="SM00387">
    <property type="entry name" value="HATPase_c"/>
    <property type="match status" value="1"/>
</dbReference>
<keyword evidence="8" id="KW-0902">Two-component regulatory system</keyword>
<dbReference type="CDD" id="cd16922">
    <property type="entry name" value="HATPase_EvgS-ArcB-TorS-like"/>
    <property type="match status" value="1"/>
</dbReference>
<dbReference type="CDD" id="cd00082">
    <property type="entry name" value="HisKA"/>
    <property type="match status" value="1"/>
</dbReference>
<dbReference type="EMBL" id="FNNI01000001">
    <property type="protein sequence ID" value="SDW31005.1"/>
    <property type="molecule type" value="Genomic_DNA"/>
</dbReference>
<dbReference type="InterPro" id="IPR003594">
    <property type="entry name" value="HATPase_dom"/>
</dbReference>
<keyword evidence="14" id="KW-0472">Membrane</keyword>
<keyword evidence="6 18" id="KW-0418">Kinase</keyword>
<dbReference type="PROSITE" id="PS50894">
    <property type="entry name" value="HPT"/>
    <property type="match status" value="1"/>
</dbReference>
<dbReference type="SUPFAM" id="SSF47226">
    <property type="entry name" value="Histidine-containing phosphotransfer domain, HPT domain"/>
    <property type="match status" value="1"/>
</dbReference>
<feature type="domain" description="Histidine kinase" evidence="15">
    <location>
        <begin position="234"/>
        <end position="451"/>
    </location>
</feature>
<evidence type="ECO:0000259" key="17">
    <source>
        <dbReference type="PROSITE" id="PS50894"/>
    </source>
</evidence>
<dbReference type="Gene3D" id="3.30.565.10">
    <property type="entry name" value="Histidine kinase-like ATPase, C-terminal domain"/>
    <property type="match status" value="1"/>
</dbReference>
<dbReference type="Pfam" id="PF02518">
    <property type="entry name" value="HATPase_c"/>
    <property type="match status" value="1"/>
</dbReference>
<dbReference type="SUPFAM" id="SSF47384">
    <property type="entry name" value="Homodimeric domain of signal transducing histidine kinase"/>
    <property type="match status" value="1"/>
</dbReference>
<evidence type="ECO:0000256" key="8">
    <source>
        <dbReference type="ARBA" id="ARBA00023012"/>
    </source>
</evidence>
<dbReference type="InterPro" id="IPR005467">
    <property type="entry name" value="His_kinase_dom"/>
</dbReference>
<dbReference type="InterPro" id="IPR008207">
    <property type="entry name" value="Sig_transdc_His_kin_Hpt_dom"/>
</dbReference>
<comment type="subunit">
    <text evidence="9">At low DSF concentrations, interacts with RpfF.</text>
</comment>
<evidence type="ECO:0000256" key="9">
    <source>
        <dbReference type="ARBA" id="ARBA00064003"/>
    </source>
</evidence>
<keyword evidence="3 12" id="KW-0597">Phosphoprotein</keyword>
<proteinExistence type="predicted"/>
<evidence type="ECO:0000256" key="5">
    <source>
        <dbReference type="ARBA" id="ARBA00022741"/>
    </source>
</evidence>
<keyword evidence="14" id="KW-0812">Transmembrane</keyword>
<dbReference type="GO" id="GO:0005886">
    <property type="term" value="C:plasma membrane"/>
    <property type="evidence" value="ECO:0007669"/>
    <property type="project" value="UniProtKB-SubCell"/>
</dbReference>
<evidence type="ECO:0000256" key="12">
    <source>
        <dbReference type="PROSITE-ProRule" id="PRU00169"/>
    </source>
</evidence>
<dbReference type="RefSeq" id="WP_092567952.1">
    <property type="nucleotide sequence ID" value="NZ_BMXH01000001.1"/>
</dbReference>
<gene>
    <name evidence="18" type="ORF">SAMN05443545_101563</name>
</gene>
<dbReference type="FunFam" id="3.30.565.10:FF:000010">
    <property type="entry name" value="Sensor histidine kinase RcsC"/>
    <property type="match status" value="1"/>
</dbReference>
<reference evidence="18 19" key="1">
    <citation type="submission" date="2016-10" db="EMBL/GenBank/DDBJ databases">
        <authorList>
            <person name="de Groot N.N."/>
        </authorList>
    </citation>
    <scope>NUCLEOTIDE SEQUENCE [LARGE SCALE GENOMIC DNA]</scope>
    <source>
        <strain evidence="18 19">DSM 19219</strain>
    </source>
</reference>
<keyword evidence="19" id="KW-1185">Reference proteome</keyword>
<dbReference type="InterPro" id="IPR001789">
    <property type="entry name" value="Sig_transdc_resp-reg_receiver"/>
</dbReference>
<keyword evidence="5" id="KW-0547">Nucleotide-binding</keyword>
<dbReference type="GO" id="GO:0005524">
    <property type="term" value="F:ATP binding"/>
    <property type="evidence" value="ECO:0007669"/>
    <property type="project" value="UniProtKB-KW"/>
</dbReference>
<evidence type="ECO:0000259" key="15">
    <source>
        <dbReference type="PROSITE" id="PS50109"/>
    </source>
</evidence>
<feature type="modified residue" description="4-aspartylphosphate" evidence="12">
    <location>
        <position position="522"/>
    </location>
</feature>
<dbReference type="InterPro" id="IPR036097">
    <property type="entry name" value="HisK_dim/P_sf"/>
</dbReference>
<evidence type="ECO:0000256" key="11">
    <source>
        <dbReference type="PROSITE-ProRule" id="PRU00110"/>
    </source>
</evidence>
<name>A0A1H2SHN7_9GAMM</name>
<feature type="transmembrane region" description="Helical" evidence="14">
    <location>
        <begin position="171"/>
        <end position="194"/>
    </location>
</feature>
<evidence type="ECO:0000256" key="13">
    <source>
        <dbReference type="SAM" id="MobiDB-lite"/>
    </source>
</evidence>
<evidence type="ECO:0000256" key="1">
    <source>
        <dbReference type="ARBA" id="ARBA00000085"/>
    </source>
</evidence>
<feature type="region of interest" description="Disordered" evidence="13">
    <location>
        <begin position="594"/>
        <end position="617"/>
    </location>
</feature>
<dbReference type="SMART" id="SM00388">
    <property type="entry name" value="HisKA"/>
    <property type="match status" value="1"/>
</dbReference>
<evidence type="ECO:0000313" key="19">
    <source>
        <dbReference type="Proteomes" id="UP000198500"/>
    </source>
</evidence>
<dbReference type="SUPFAM" id="SSF52172">
    <property type="entry name" value="CheY-like"/>
    <property type="match status" value="1"/>
</dbReference>
<dbReference type="EC" id="2.7.13.3" evidence="2"/>
<dbReference type="FunFam" id="1.10.287.130:FF:000002">
    <property type="entry name" value="Two-component osmosensing histidine kinase"/>
    <property type="match status" value="1"/>
</dbReference>
<evidence type="ECO:0000256" key="4">
    <source>
        <dbReference type="ARBA" id="ARBA00022679"/>
    </source>
</evidence>
<feature type="transmembrane region" description="Helical" evidence="14">
    <location>
        <begin position="12"/>
        <end position="31"/>
    </location>
</feature>
<dbReference type="CDD" id="cd17546">
    <property type="entry name" value="REC_hyHK_CKI1_RcsC-like"/>
    <property type="match status" value="1"/>
</dbReference>
<evidence type="ECO:0000259" key="16">
    <source>
        <dbReference type="PROSITE" id="PS50110"/>
    </source>
</evidence>
<dbReference type="AlphaFoldDB" id="A0A1H2SHN7"/>
<keyword evidence="7" id="KW-0067">ATP-binding</keyword>
<keyword evidence="4" id="KW-0808">Transferase</keyword>
<dbReference type="Gene3D" id="1.20.120.160">
    <property type="entry name" value="HPT domain"/>
    <property type="match status" value="1"/>
</dbReference>
<dbReference type="SMART" id="SM00448">
    <property type="entry name" value="REC"/>
    <property type="match status" value="1"/>
</dbReference>
<dbReference type="STRING" id="574349.SAMN05443545_101563"/>
<sequence>MLRNPLRLKVGAFAALLLFTAAVVVVGLVLWRQESLAESVGGDTAWAAYKLDREAVQLRNLLAMSDDTESVDDLQLHFELLYSRINILRRGEIGELFSSIPDTRELMPQIEARLEQLDAEFDSLEELDEARRQRIDRVLQELGQYTERLLIAINSHIADTTTAERRSLNQLYGLLLALIVAMSLAAMLVVVFLFREVRDNVRARGDLERLSGELEATAHRAETASQAKSEFLATVSHEIRTPLNGVIGMSDLLLEQPLDQASRHYAHTIHDSAGQLLSLIDDILDFSKIEAGRLEIERVPFSLPQVLEGVVGLFGPRASSKQLDMNTRIADDIPERVMGDPGRLRQVLLNLLSNAIKFTDQGEVVVNAYRHTQERLCIEILDTGCGIPDDMHDALFEPFRQGDASTARRFGGSGLGLAICKRLVEAMGGEIGVNNRPERGSRFWLVLPLSPADTETSLPTPAPPSPVSQEDTTLLLVEDNEVNQQVAVAMLERLGCHVAVAADGREALDMIETTRYALVFMDIQMPGMDGLEVTRRLRSRGGRFAQLPIVAMTAGATVGERARCLAAGMDDYLTKPLFNDALATILARHLNNADSPAVDDSETYAERKTESAEPDEEILGELRASMGIEGIASLTTLFADQLSRRRQELQADVEAGRYTSASRLAHLLKGESASLGLMTLAEYAHALESAARTDDPESIRQAWEAFETHCPEAQEALEHWLCVRQARA</sequence>
<dbReference type="OrthoDB" id="9797243at2"/>
<evidence type="ECO:0000256" key="10">
    <source>
        <dbReference type="ARBA" id="ARBA00068150"/>
    </source>
</evidence>
<organism evidence="18 19">
    <name type="scientific">Aidingimonas halophila</name>
    <dbReference type="NCBI Taxonomy" id="574349"/>
    <lineage>
        <taxon>Bacteria</taxon>
        <taxon>Pseudomonadati</taxon>
        <taxon>Pseudomonadota</taxon>
        <taxon>Gammaproteobacteria</taxon>
        <taxon>Oceanospirillales</taxon>
        <taxon>Halomonadaceae</taxon>
        <taxon>Aidingimonas</taxon>
    </lineage>
</organism>
<evidence type="ECO:0000256" key="14">
    <source>
        <dbReference type="SAM" id="Phobius"/>
    </source>
</evidence>
<dbReference type="CDD" id="cd00088">
    <property type="entry name" value="HPT"/>
    <property type="match status" value="1"/>
</dbReference>
<dbReference type="PRINTS" id="PR00344">
    <property type="entry name" value="BCTRLSENSOR"/>
</dbReference>
<dbReference type="Pfam" id="PF00512">
    <property type="entry name" value="HisKA"/>
    <property type="match status" value="1"/>
</dbReference>
<feature type="domain" description="Response regulatory" evidence="16">
    <location>
        <begin position="473"/>
        <end position="590"/>
    </location>
</feature>
<accession>A0A1H2SHN7</accession>
<evidence type="ECO:0000256" key="6">
    <source>
        <dbReference type="ARBA" id="ARBA00022777"/>
    </source>
</evidence>
<dbReference type="InterPro" id="IPR036890">
    <property type="entry name" value="HATPase_C_sf"/>
</dbReference>
<comment type="catalytic activity">
    <reaction evidence="1">
        <text>ATP + protein L-histidine = ADP + protein N-phospho-L-histidine.</text>
        <dbReference type="EC" id="2.7.13.3"/>
    </reaction>
</comment>
<keyword evidence="14" id="KW-1133">Transmembrane helix</keyword>
<dbReference type="Proteomes" id="UP000198500">
    <property type="component" value="Unassembled WGS sequence"/>
</dbReference>
<dbReference type="GO" id="GO:0000155">
    <property type="term" value="F:phosphorelay sensor kinase activity"/>
    <property type="evidence" value="ECO:0007669"/>
    <property type="project" value="InterPro"/>
</dbReference>
<feature type="domain" description="HPt" evidence="17">
    <location>
        <begin position="627"/>
        <end position="720"/>
    </location>
</feature>
<dbReference type="PROSITE" id="PS50110">
    <property type="entry name" value="RESPONSE_REGULATORY"/>
    <property type="match status" value="1"/>
</dbReference>
<feature type="modified residue" description="Phosphohistidine" evidence="11">
    <location>
        <position position="666"/>
    </location>
</feature>
<dbReference type="SMART" id="SM00073">
    <property type="entry name" value="HPT"/>
    <property type="match status" value="1"/>
</dbReference>